<sequence>MSKDLKIVVLNAPPSSGKDQIAEYLSEEYGAVHVEVKELLFQVAVRAAGVTRQLWDALYTREYKEIPTPYLMINGVSVSPRQWMIHCSENVIKPTFGKDAFGRAAVQDLINRRLRPGSVVVFSDGGFKEEIGNLSEFAHEGGGDFFLARITRKGYGWGNDSRSYLYLDGMKGREADFENLENQLVDCAEDIWMWVNKDHDEDE</sequence>
<accession>A0A5J6DAT9</accession>
<dbReference type="Proteomes" id="UP000326545">
    <property type="component" value="Segment"/>
</dbReference>
<organism evidence="1 2">
    <name type="scientific">Erwinia phage pEp_SNUABM_01</name>
    <dbReference type="NCBI Taxonomy" id="2601643"/>
    <lineage>
        <taxon>Viruses</taxon>
        <taxon>Duplodnaviria</taxon>
        <taxon>Heunggongvirae</taxon>
        <taxon>Uroviricota</taxon>
        <taxon>Caudoviricetes</taxon>
        <taxon>Vequintavirinae</taxon>
        <taxon>Henunavirus</taxon>
        <taxon>Henunavirus SNUABM01</taxon>
    </lineage>
</organism>
<protein>
    <submittedName>
        <fullName evidence="1">Uncharacterized protein</fullName>
    </submittedName>
</protein>
<dbReference type="SUPFAM" id="SSF52540">
    <property type="entry name" value="P-loop containing nucleoside triphosphate hydrolases"/>
    <property type="match status" value="1"/>
</dbReference>
<dbReference type="InterPro" id="IPR027417">
    <property type="entry name" value="P-loop_NTPase"/>
</dbReference>
<evidence type="ECO:0000313" key="2">
    <source>
        <dbReference type="Proteomes" id="UP000326545"/>
    </source>
</evidence>
<keyword evidence="2" id="KW-1185">Reference proteome</keyword>
<evidence type="ECO:0000313" key="1">
    <source>
        <dbReference type="EMBL" id="QEQ94984.1"/>
    </source>
</evidence>
<gene>
    <name evidence="1" type="ORF">pEpSNUABM01_158</name>
</gene>
<reference evidence="1 2" key="1">
    <citation type="submission" date="2019-07" db="EMBL/GenBank/DDBJ databases">
        <title>Complete genome sequence of bacteriophages infecting Erwinia pyrifoliae.</title>
        <authorList>
            <person name="Kim S.G."/>
            <person name="Park S.C."/>
        </authorList>
    </citation>
    <scope>NUCLEOTIDE SEQUENCE [LARGE SCALE GENOMIC DNA]</scope>
</reference>
<name>A0A5J6DAT9_9CAUD</name>
<proteinExistence type="predicted"/>
<dbReference type="EMBL" id="MN184887">
    <property type="protein sequence ID" value="QEQ94984.1"/>
    <property type="molecule type" value="Genomic_DNA"/>
</dbReference>
<dbReference type="Gene3D" id="3.40.50.300">
    <property type="entry name" value="P-loop containing nucleotide triphosphate hydrolases"/>
    <property type="match status" value="1"/>
</dbReference>